<dbReference type="Pfam" id="PF01074">
    <property type="entry name" value="Glyco_hydro_38N"/>
    <property type="match status" value="1"/>
</dbReference>
<dbReference type="SUPFAM" id="SSF88713">
    <property type="entry name" value="Glycoside hydrolase/deacetylase"/>
    <property type="match status" value="1"/>
</dbReference>
<reference evidence="6 7" key="1">
    <citation type="submission" date="2020-08" db="EMBL/GenBank/DDBJ databases">
        <title>Genome sequence of Tessaracoccus defluvii JCM 17540T.</title>
        <authorList>
            <person name="Hyun D.-W."/>
            <person name="Bae J.-W."/>
        </authorList>
    </citation>
    <scope>NUCLEOTIDE SEQUENCE [LARGE SCALE GENOMIC DNA]</scope>
    <source>
        <strain evidence="6 7">JCM 17540</strain>
    </source>
</reference>
<name>A0A7H0H454_9ACTN</name>
<keyword evidence="2" id="KW-0479">Metal-binding</keyword>
<dbReference type="InterPro" id="IPR011013">
    <property type="entry name" value="Gal_mutarotase_sf_dom"/>
</dbReference>
<dbReference type="CDD" id="cd10789">
    <property type="entry name" value="GH38N_AMII_ER_cytosolic"/>
    <property type="match status" value="1"/>
</dbReference>
<accession>A0A7H0H454</accession>
<evidence type="ECO:0000313" key="7">
    <source>
        <dbReference type="Proteomes" id="UP000516117"/>
    </source>
</evidence>
<dbReference type="Gene3D" id="2.70.98.30">
    <property type="entry name" value="Golgi alpha-mannosidase II, domain 4"/>
    <property type="match status" value="1"/>
</dbReference>
<dbReference type="SUPFAM" id="SSF88688">
    <property type="entry name" value="Families 57/38 glycoside transferase middle domain"/>
    <property type="match status" value="1"/>
</dbReference>
<dbReference type="InterPro" id="IPR054723">
    <property type="entry name" value="Ams1-like_N"/>
</dbReference>
<dbReference type="InterPro" id="IPR027291">
    <property type="entry name" value="Glyco_hydro_38_N_sf"/>
</dbReference>
<evidence type="ECO:0000256" key="4">
    <source>
        <dbReference type="ARBA" id="ARBA00023295"/>
    </source>
</evidence>
<keyword evidence="7" id="KW-1185">Reference proteome</keyword>
<dbReference type="Gene3D" id="3.20.110.10">
    <property type="entry name" value="Glycoside hydrolase 38, N terminal domain"/>
    <property type="match status" value="1"/>
</dbReference>
<dbReference type="FunFam" id="1.20.1270.50:FF:000004">
    <property type="entry name" value="alpha-mannosidase 2C1 isoform X1"/>
    <property type="match status" value="1"/>
</dbReference>
<dbReference type="InterPro" id="IPR000602">
    <property type="entry name" value="Glyco_hydro_38_N"/>
</dbReference>
<dbReference type="PANTHER" id="PTHR46017:SF1">
    <property type="entry name" value="ALPHA-MANNOSIDASE 2C1"/>
    <property type="match status" value="1"/>
</dbReference>
<gene>
    <name evidence="6" type="ORF">H9L22_13975</name>
</gene>
<dbReference type="GO" id="GO:0004559">
    <property type="term" value="F:alpha-mannosidase activity"/>
    <property type="evidence" value="ECO:0007669"/>
    <property type="project" value="InterPro"/>
</dbReference>
<dbReference type="Pfam" id="PF22907">
    <property type="entry name" value="Ams1-like_1st"/>
    <property type="match status" value="1"/>
</dbReference>
<comment type="similarity">
    <text evidence="1">Belongs to the glycosyl hydrolase 38 family.</text>
</comment>
<dbReference type="InterPro" id="IPR015341">
    <property type="entry name" value="Glyco_hydro_38_cen"/>
</dbReference>
<dbReference type="FunFam" id="3.20.110.10:FF:000002">
    <property type="entry name" value="alpha-mannosidase 2C1 isoform X1"/>
    <property type="match status" value="1"/>
</dbReference>
<dbReference type="InterPro" id="IPR011330">
    <property type="entry name" value="Glyco_hydro/deAcase_b/a-brl"/>
</dbReference>
<feature type="domain" description="Glycoside hydrolase family 38 central" evidence="5">
    <location>
        <begin position="524"/>
        <end position="601"/>
    </location>
</feature>
<dbReference type="KEGG" id="tdf:H9L22_13975"/>
<dbReference type="RefSeq" id="WP_187720455.1">
    <property type="nucleotide sequence ID" value="NZ_BAABBL010000011.1"/>
</dbReference>
<evidence type="ECO:0000256" key="2">
    <source>
        <dbReference type="ARBA" id="ARBA00022723"/>
    </source>
</evidence>
<dbReference type="Proteomes" id="UP000516117">
    <property type="component" value="Chromosome"/>
</dbReference>
<dbReference type="InterPro" id="IPR011682">
    <property type="entry name" value="Glyco_hydro_38_C"/>
</dbReference>
<dbReference type="Pfam" id="PF07748">
    <property type="entry name" value="Glyco_hydro_38C"/>
    <property type="match status" value="1"/>
</dbReference>
<keyword evidence="3" id="KW-0378">Hydrolase</keyword>
<dbReference type="GO" id="GO:0030246">
    <property type="term" value="F:carbohydrate binding"/>
    <property type="evidence" value="ECO:0007669"/>
    <property type="project" value="InterPro"/>
</dbReference>
<evidence type="ECO:0000259" key="5">
    <source>
        <dbReference type="SMART" id="SM00872"/>
    </source>
</evidence>
<dbReference type="Pfam" id="PF09261">
    <property type="entry name" value="Alpha-mann_mid"/>
    <property type="match status" value="1"/>
</dbReference>
<dbReference type="InterPro" id="IPR041147">
    <property type="entry name" value="GH38_C"/>
</dbReference>
<dbReference type="PANTHER" id="PTHR46017">
    <property type="entry name" value="ALPHA-MANNOSIDASE 2C1"/>
    <property type="match status" value="1"/>
</dbReference>
<dbReference type="InterPro" id="IPR037094">
    <property type="entry name" value="Glyco_hydro_38_cen_sf"/>
</dbReference>
<dbReference type="SMART" id="SM00872">
    <property type="entry name" value="Alpha-mann_mid"/>
    <property type="match status" value="1"/>
</dbReference>
<dbReference type="AlphaFoldDB" id="A0A7H0H454"/>
<dbReference type="GO" id="GO:0046872">
    <property type="term" value="F:metal ion binding"/>
    <property type="evidence" value="ECO:0007669"/>
    <property type="project" value="UniProtKB-KW"/>
</dbReference>
<dbReference type="GO" id="GO:0009313">
    <property type="term" value="P:oligosaccharide catabolic process"/>
    <property type="evidence" value="ECO:0007669"/>
    <property type="project" value="TreeGrafter"/>
</dbReference>
<dbReference type="Pfam" id="PF17677">
    <property type="entry name" value="Glyco_hydro38C2"/>
    <property type="match status" value="1"/>
</dbReference>
<sequence length="1035" mass="113568">MHDNRELVEERIEKLRERVAARVYTVVAPLEASAWQVPGEPVPFADAAAAQYRPFPIDTLWGPAWSTWWLRLAGAVPAEFRGERIELRIDLGFVGDWAGNQSEGMVYTADGWPLKAVNPMNRTVPLTFGALAAERPLVSADGVVDLFVEAAANPDMTLKLGQSTPEGDTLTRSDRPVWRFGGAELVRREDEVWGLHMDLDVLDGLMRQLPEDSTWRATLLRGLEVAADVLDAEGIVAGAEAARALLLPLLESGAAGSAQRMTAVGHAHIDTAWLWPIRETRRKIVRTFSNVAALADEYPDFRFANSAPQHHQWVKQDSPEVYERVKRAIERGQWNFVGGMWIEPDATMPSGESLVRQFTSGLRFMQDEFGVTTDCLWLPDSFGYSGQLPQIARLAGMRWFFTQKLSWNRTNKLPHHTFWWEGTDGTRIWTHFPPCDSYDTIVSADEVLGAERNFKEKGLAKHSLLPYGYGDGGGGPVREMVERVRRFADLEGAPVVTHGTPAEFERAARAEHDPQVWSGELYLEFHRGIFTSLIDLKQGNRRSEAALQAAEWLATLAAAGGSAYPAEQLEDLWRRLLVLQFHDILPGSSTAWVNREAIAEFKAILAEVEALIGSAWEALSAEGGATVLNPSDVERAEVVEIDGGLQVVRVPALGSATAGPSDHGAAWAPVTLTTDGGQVTLDNALVRVVIDADGTISSLVDLGEDRDLLLPGCSANVLRLHPDHPSCFDAWELEAQYLRSGEELRGVDSIEVVLQDPLRARVDITRRFGASSVVQSVSLDAGSRTVDFEALVDWQERERIMKVGFPLDVRAKHALAEMQFGHVERPIAANTSWDDARFETCGHRWLHLSEPGYGVTLTTDSGYGHDVTPAGGSESAPTAGVNARLSLLRAPNSPDPAADRGQHRLRYSLTLGTDVAASHAAGVRLNQPLRVLPGTAEVRPLVALTPVGRESFAVLDAVKTAFDGSGDLILRLHEAAGARSRIRLDLDGDVQEVREVDLLEVGVDDPTQKLPATASTLELTLRPFQILTLRVRRAS</sequence>
<evidence type="ECO:0000313" key="6">
    <source>
        <dbReference type="EMBL" id="QNP55320.1"/>
    </source>
</evidence>
<dbReference type="EMBL" id="CP060789">
    <property type="protein sequence ID" value="QNP55320.1"/>
    <property type="molecule type" value="Genomic_DNA"/>
</dbReference>
<dbReference type="SUPFAM" id="SSF74650">
    <property type="entry name" value="Galactose mutarotase-like"/>
    <property type="match status" value="1"/>
</dbReference>
<protein>
    <submittedName>
        <fullName evidence="6">Alpha-mannosidase</fullName>
    </submittedName>
</protein>
<proteinExistence type="inferred from homology"/>
<evidence type="ECO:0000256" key="3">
    <source>
        <dbReference type="ARBA" id="ARBA00022801"/>
    </source>
</evidence>
<organism evidence="6 7">
    <name type="scientific">Tessaracoccus defluvii</name>
    <dbReference type="NCBI Taxonomy" id="1285901"/>
    <lineage>
        <taxon>Bacteria</taxon>
        <taxon>Bacillati</taxon>
        <taxon>Actinomycetota</taxon>
        <taxon>Actinomycetes</taxon>
        <taxon>Propionibacteriales</taxon>
        <taxon>Propionibacteriaceae</taxon>
        <taxon>Tessaracoccus</taxon>
    </lineage>
</organism>
<dbReference type="InterPro" id="IPR028995">
    <property type="entry name" value="Glyco_hydro_57/38_cen_sf"/>
</dbReference>
<dbReference type="GO" id="GO:0006013">
    <property type="term" value="P:mannose metabolic process"/>
    <property type="evidence" value="ECO:0007669"/>
    <property type="project" value="InterPro"/>
</dbReference>
<evidence type="ECO:0000256" key="1">
    <source>
        <dbReference type="ARBA" id="ARBA00009792"/>
    </source>
</evidence>
<dbReference type="Gene3D" id="1.20.1270.50">
    <property type="entry name" value="Glycoside hydrolase family 38, central domain"/>
    <property type="match status" value="1"/>
</dbReference>
<keyword evidence="4" id="KW-0326">Glycosidase</keyword>